<organism evidence="2 3">
    <name type="scientific">Anaerosalibacter massiliensis</name>
    <dbReference type="NCBI Taxonomy" id="1347392"/>
    <lineage>
        <taxon>Bacteria</taxon>
        <taxon>Bacillati</taxon>
        <taxon>Bacillota</taxon>
        <taxon>Tissierellia</taxon>
        <taxon>Tissierellales</taxon>
        <taxon>Sporanaerobacteraceae</taxon>
        <taxon>Anaerosalibacter</taxon>
    </lineage>
</organism>
<comment type="caution">
    <text evidence="2">The sequence shown here is derived from an EMBL/GenBank/DDBJ whole genome shotgun (WGS) entry which is preliminary data.</text>
</comment>
<dbReference type="InterPro" id="IPR052533">
    <property type="entry name" value="WalJ/YycJ-like"/>
</dbReference>
<proteinExistence type="predicted"/>
<name>A0A9X2S5R2_9FIRM</name>
<evidence type="ECO:0000313" key="2">
    <source>
        <dbReference type="EMBL" id="MCR2044818.1"/>
    </source>
</evidence>
<reference evidence="2" key="1">
    <citation type="submission" date="2022-07" db="EMBL/GenBank/DDBJ databases">
        <title>Enhanced cultured diversity of the mouse gut microbiota enables custom-made synthetic communities.</title>
        <authorList>
            <person name="Afrizal A."/>
        </authorList>
    </citation>
    <scope>NUCLEOTIDE SEQUENCE</scope>
    <source>
        <strain evidence="2">DSM 29482</strain>
    </source>
</reference>
<keyword evidence="3" id="KW-1185">Reference proteome</keyword>
<gene>
    <name evidence="2" type="ORF">NSA23_11955</name>
</gene>
<dbReference type="SUPFAM" id="SSF56281">
    <property type="entry name" value="Metallo-hydrolase/oxidoreductase"/>
    <property type="match status" value="1"/>
</dbReference>
<dbReference type="PANTHER" id="PTHR47619">
    <property type="entry name" value="METALLO-HYDROLASE YYCJ-RELATED"/>
    <property type="match status" value="1"/>
</dbReference>
<protein>
    <submittedName>
        <fullName evidence="2">MBL fold metallo-hydrolase</fullName>
    </submittedName>
</protein>
<dbReference type="InterPro" id="IPR036866">
    <property type="entry name" value="RibonucZ/Hydroxyglut_hydro"/>
</dbReference>
<evidence type="ECO:0000259" key="1">
    <source>
        <dbReference type="SMART" id="SM00849"/>
    </source>
</evidence>
<dbReference type="Pfam" id="PF12706">
    <property type="entry name" value="Lactamase_B_2"/>
    <property type="match status" value="1"/>
</dbReference>
<dbReference type="SMART" id="SM00849">
    <property type="entry name" value="Lactamase_B"/>
    <property type="match status" value="1"/>
</dbReference>
<dbReference type="OrthoDB" id="9781189at2"/>
<feature type="domain" description="Metallo-beta-lactamase" evidence="1">
    <location>
        <begin position="13"/>
        <end position="193"/>
    </location>
</feature>
<dbReference type="EMBL" id="JANJZL010000009">
    <property type="protein sequence ID" value="MCR2044818.1"/>
    <property type="molecule type" value="Genomic_DNA"/>
</dbReference>
<dbReference type="PANTHER" id="PTHR47619:SF1">
    <property type="entry name" value="EXODEOXYRIBONUCLEASE WALJ"/>
    <property type="match status" value="1"/>
</dbReference>
<dbReference type="Gene3D" id="3.60.15.10">
    <property type="entry name" value="Ribonuclease Z/Hydroxyacylglutathione hydrolase-like"/>
    <property type="match status" value="1"/>
</dbReference>
<dbReference type="RefSeq" id="WP_042678925.1">
    <property type="nucleotide sequence ID" value="NZ_CABKTM010000008.1"/>
</dbReference>
<dbReference type="InterPro" id="IPR001279">
    <property type="entry name" value="Metallo-B-lactamas"/>
</dbReference>
<dbReference type="Proteomes" id="UP001142078">
    <property type="component" value="Unassembled WGS sequence"/>
</dbReference>
<sequence length="264" mass="29856">MAFKFCSLSSGSSGNCQYIETDNIRVLVDAGLSGKKIENLLLDIGVDAETIDYILITHEHRDHIKGAGILSRRYDIPIWANEKTWTSMEGLVGELKEKNIKIFNTEKNFQLKDLNIYPFQIFHDAIEPVGFCLYNNNTKISIITDTGIVNNDIKSKIKDSSLYLIESNHDVEMLKVGRYPWNLKKRIMSSQGHLSNEQSGKVLSDIISGNGEVVLLGHLSQENNFPLLAYETVKNIIEGIGVNVHKDITLELTHREKVTKVYNF</sequence>
<dbReference type="AlphaFoldDB" id="A0A9X2S5R2"/>
<evidence type="ECO:0000313" key="3">
    <source>
        <dbReference type="Proteomes" id="UP001142078"/>
    </source>
</evidence>
<accession>A0A9X2S5R2</accession>